<gene>
    <name evidence="7" type="ORF">N1032_21450</name>
</gene>
<proteinExistence type="inferred from homology"/>
<sequence length="447" mass="48685">MTAATPRERERELHLLVFGHAPGSLAGAWRVPGVGSDVASRRQRMVETAQVAEAGLLDGIFFADGLNFGPDGTWAHKVPDDFEPLTTTAFLAAATEHLGLVVTGSSQFQAPYTLARQLLSLDHLSGGRAGWNLVTSFSEAAAANYGSRGVVGHDDRYRQAEEVLEIVKTLWDSFEDDAVIADRARGIHTDPSKVHRADHHSEAFDVAGPLGSTRSSQGQPVIFQAGASTAGTAFAARHADAIFTGHPTLAQSQDFYRRITQQARDAGRRTLPIVTPGLSFVVGSTEEEAQRYEKVVEESFIPEYQAAWLQEVDIDVTGHPLDGPVPLDRFAAASEKHHTALAGYKTLATEGNPSLREFLYKTISAFGLRVVGSPERIADEIQHRFENGAADGFILQPPVAPDQLQLFVEHVVPLLQKRGLFRHEYSGSTLRDHLGLTPPANRYTTNR</sequence>
<name>A0ABT2H8T0_9MICO</name>
<organism evidence="7 8">
    <name type="scientific">Herbiconiux daphne</name>
    <dbReference type="NCBI Taxonomy" id="2970914"/>
    <lineage>
        <taxon>Bacteria</taxon>
        <taxon>Bacillati</taxon>
        <taxon>Actinomycetota</taxon>
        <taxon>Actinomycetes</taxon>
        <taxon>Micrococcales</taxon>
        <taxon>Microbacteriaceae</taxon>
        <taxon>Herbiconiux</taxon>
    </lineage>
</organism>
<evidence type="ECO:0000256" key="4">
    <source>
        <dbReference type="ARBA" id="ARBA00023033"/>
    </source>
</evidence>
<keyword evidence="3 7" id="KW-0560">Oxidoreductase</keyword>
<dbReference type="Pfam" id="PF00296">
    <property type="entry name" value="Bac_luciferase"/>
    <property type="match status" value="1"/>
</dbReference>
<dbReference type="Proteomes" id="UP001165586">
    <property type="component" value="Unassembled WGS sequence"/>
</dbReference>
<evidence type="ECO:0000256" key="1">
    <source>
        <dbReference type="ARBA" id="ARBA00022630"/>
    </source>
</evidence>
<accession>A0ABT2H8T0</accession>
<comment type="similarity">
    <text evidence="5">Belongs to the NtaA/SnaA/DszA monooxygenase family.</text>
</comment>
<protein>
    <submittedName>
        <fullName evidence="7">NtaA/DmoA family FMN-dependent monooxygenase</fullName>
        <ecNumber evidence="7">1.14.-.-</ecNumber>
    </submittedName>
</protein>
<dbReference type="InterPro" id="IPR051260">
    <property type="entry name" value="Diverse_substr_monoxygenases"/>
</dbReference>
<evidence type="ECO:0000256" key="2">
    <source>
        <dbReference type="ARBA" id="ARBA00022643"/>
    </source>
</evidence>
<evidence type="ECO:0000313" key="7">
    <source>
        <dbReference type="EMBL" id="MCS5736307.1"/>
    </source>
</evidence>
<dbReference type="InterPro" id="IPR016215">
    <property type="entry name" value="NTA_MOA"/>
</dbReference>
<reference evidence="7" key="1">
    <citation type="submission" date="2022-08" db="EMBL/GenBank/DDBJ databases">
        <authorList>
            <person name="Deng Y."/>
            <person name="Han X.-F."/>
            <person name="Zhang Y.-Q."/>
        </authorList>
    </citation>
    <scope>NUCLEOTIDE SEQUENCE</scope>
    <source>
        <strain evidence="7">CPCC 203386</strain>
    </source>
</reference>
<dbReference type="SUPFAM" id="SSF51679">
    <property type="entry name" value="Bacterial luciferase-like"/>
    <property type="match status" value="1"/>
</dbReference>
<dbReference type="EMBL" id="JANLCJ010000015">
    <property type="protein sequence ID" value="MCS5736307.1"/>
    <property type="molecule type" value="Genomic_DNA"/>
</dbReference>
<evidence type="ECO:0000256" key="5">
    <source>
        <dbReference type="ARBA" id="ARBA00033748"/>
    </source>
</evidence>
<dbReference type="GO" id="GO:0004497">
    <property type="term" value="F:monooxygenase activity"/>
    <property type="evidence" value="ECO:0007669"/>
    <property type="project" value="UniProtKB-KW"/>
</dbReference>
<dbReference type="PANTHER" id="PTHR30011:SF16">
    <property type="entry name" value="C2H2 FINGER DOMAIN TRANSCRIPTION FACTOR (EUROFUNG)-RELATED"/>
    <property type="match status" value="1"/>
</dbReference>
<keyword evidence="1" id="KW-0285">Flavoprotein</keyword>
<dbReference type="PIRSF" id="PIRSF000337">
    <property type="entry name" value="NTA_MOA"/>
    <property type="match status" value="1"/>
</dbReference>
<keyword evidence="8" id="KW-1185">Reference proteome</keyword>
<dbReference type="Gene3D" id="3.20.20.30">
    <property type="entry name" value="Luciferase-like domain"/>
    <property type="match status" value="1"/>
</dbReference>
<dbReference type="CDD" id="cd01095">
    <property type="entry name" value="Nitrilotriacetate_monoxgenase"/>
    <property type="match status" value="1"/>
</dbReference>
<evidence type="ECO:0000313" key="8">
    <source>
        <dbReference type="Proteomes" id="UP001165586"/>
    </source>
</evidence>
<dbReference type="InterPro" id="IPR036661">
    <property type="entry name" value="Luciferase-like_sf"/>
</dbReference>
<dbReference type="InterPro" id="IPR011251">
    <property type="entry name" value="Luciferase-like_dom"/>
</dbReference>
<feature type="domain" description="Luciferase-like" evidence="6">
    <location>
        <begin position="40"/>
        <end position="389"/>
    </location>
</feature>
<dbReference type="PANTHER" id="PTHR30011">
    <property type="entry name" value="ALKANESULFONATE MONOOXYGENASE-RELATED"/>
    <property type="match status" value="1"/>
</dbReference>
<keyword evidence="2" id="KW-0288">FMN</keyword>
<evidence type="ECO:0000259" key="6">
    <source>
        <dbReference type="Pfam" id="PF00296"/>
    </source>
</evidence>
<evidence type="ECO:0000256" key="3">
    <source>
        <dbReference type="ARBA" id="ARBA00023002"/>
    </source>
</evidence>
<dbReference type="NCBIfam" id="TIGR03860">
    <property type="entry name" value="FMN_nitrolo"/>
    <property type="match status" value="1"/>
</dbReference>
<comment type="caution">
    <text evidence="7">The sequence shown here is derived from an EMBL/GenBank/DDBJ whole genome shotgun (WGS) entry which is preliminary data.</text>
</comment>
<keyword evidence="4 7" id="KW-0503">Monooxygenase</keyword>
<dbReference type="EC" id="1.14.-.-" evidence="7"/>
<dbReference type="RefSeq" id="WP_259542191.1">
    <property type="nucleotide sequence ID" value="NZ_JANLCJ010000015.1"/>
</dbReference>